<organism evidence="1 2">
    <name type="scientific">Micromonospora endolithica</name>
    <dbReference type="NCBI Taxonomy" id="230091"/>
    <lineage>
        <taxon>Bacteria</taxon>
        <taxon>Bacillati</taxon>
        <taxon>Actinomycetota</taxon>
        <taxon>Actinomycetes</taxon>
        <taxon>Micromonosporales</taxon>
        <taxon>Micromonosporaceae</taxon>
        <taxon>Micromonospora</taxon>
    </lineage>
</organism>
<accession>A0A3A9ZQJ2</accession>
<dbReference type="Proteomes" id="UP000281726">
    <property type="component" value="Unassembled WGS sequence"/>
</dbReference>
<reference evidence="1 2" key="1">
    <citation type="journal article" date="2004" name="Syst. Appl. Microbiol.">
        <title>Cryptoendolithic actinomycetes from antarctic sandstone rock samples: Micromonospora endolithica sp. nov. and two isolates related to Micromonospora coerulea Jensen 1932.</title>
        <authorList>
            <person name="Hirsch P."/>
            <person name="Mevs U."/>
            <person name="Kroppenstedt R.M."/>
            <person name="Schumann P."/>
            <person name="Stackebrandt E."/>
        </authorList>
    </citation>
    <scope>NUCLEOTIDE SEQUENCE [LARGE SCALE GENOMIC DNA]</scope>
    <source>
        <strain evidence="1 2">JCM 12677</strain>
    </source>
</reference>
<sequence>MDAWPAPLAPLDEVTPELLRDCDNAGFFAIHPDSSLAAFVWTPTFEEAVAEAGGDLSGLAQPTWSRYYLSLICRYVPGGPSVGTAAKNLDEHLLGQLNPARLTLDRRTELLELVQGLIAWETRRYFDFQLEEHNLPPIPENHEARFDEVARRLAAARSLAECYHIAWTMARAAAATAQAKQFAPKANMTTHAVNLFEDKASQAIANSGLYFKPYREDTRVPLSALTRTVFINLLHAEPMSTTLADAHLIISTMAAEADLTDDDDGPYTEYARTISRLDPEFDLHAIYAVLGRESSNDDPMIAAAATNLVLVVEDMRIVARDLRLSLAAAVSSCRLLTTRTLVPDPQGESDDTTSQPVGLYLARLMHQAAVALGRE</sequence>
<evidence type="ECO:0000313" key="2">
    <source>
        <dbReference type="Proteomes" id="UP000281726"/>
    </source>
</evidence>
<comment type="caution">
    <text evidence="1">The sequence shown here is derived from an EMBL/GenBank/DDBJ whole genome shotgun (WGS) entry which is preliminary data.</text>
</comment>
<name>A0A3A9ZQJ2_9ACTN</name>
<proteinExistence type="predicted"/>
<protein>
    <submittedName>
        <fullName evidence="1">Uncharacterized protein</fullName>
    </submittedName>
</protein>
<keyword evidence="2" id="KW-1185">Reference proteome</keyword>
<dbReference type="OrthoDB" id="3435058at2"/>
<dbReference type="EMBL" id="RBAK01000001">
    <property type="protein sequence ID" value="RKN50548.1"/>
    <property type="molecule type" value="Genomic_DNA"/>
</dbReference>
<evidence type="ECO:0000313" key="1">
    <source>
        <dbReference type="EMBL" id="RKN50548.1"/>
    </source>
</evidence>
<gene>
    <name evidence="1" type="ORF">D7223_01860</name>
</gene>
<dbReference type="AlphaFoldDB" id="A0A3A9ZQJ2"/>